<feature type="signal peptide" evidence="3">
    <location>
        <begin position="1"/>
        <end position="20"/>
    </location>
</feature>
<evidence type="ECO:0008006" key="6">
    <source>
        <dbReference type="Google" id="ProtNLM"/>
    </source>
</evidence>
<keyword evidence="3" id="KW-0732">Signal</keyword>
<feature type="compositionally biased region" description="Basic residues" evidence="1">
    <location>
        <begin position="332"/>
        <end position="344"/>
    </location>
</feature>
<evidence type="ECO:0000256" key="3">
    <source>
        <dbReference type="SAM" id="SignalP"/>
    </source>
</evidence>
<dbReference type="Proteomes" id="UP001152747">
    <property type="component" value="Unassembled WGS sequence"/>
</dbReference>
<keyword evidence="2" id="KW-0472">Membrane</keyword>
<feature type="region of interest" description="Disordered" evidence="1">
    <location>
        <begin position="317"/>
        <end position="344"/>
    </location>
</feature>
<keyword evidence="2" id="KW-1133">Transmembrane helix</keyword>
<feature type="compositionally biased region" description="Basic and acidic residues" evidence="1">
    <location>
        <begin position="317"/>
        <end position="331"/>
    </location>
</feature>
<comment type="caution">
    <text evidence="4">The sequence shown here is derived from an EMBL/GenBank/DDBJ whole genome shotgun (WGS) entry which is preliminary data.</text>
</comment>
<feature type="transmembrane region" description="Helical" evidence="2">
    <location>
        <begin position="280"/>
        <end position="300"/>
    </location>
</feature>
<dbReference type="EMBL" id="CANHGI010000005">
    <property type="protein sequence ID" value="CAI5450473.1"/>
    <property type="molecule type" value="Genomic_DNA"/>
</dbReference>
<reference evidence="4" key="1">
    <citation type="submission" date="2022-11" db="EMBL/GenBank/DDBJ databases">
        <authorList>
            <person name="Kikuchi T."/>
        </authorList>
    </citation>
    <scope>NUCLEOTIDE SEQUENCE</scope>
    <source>
        <strain evidence="4">PS1010</strain>
    </source>
</reference>
<evidence type="ECO:0000256" key="1">
    <source>
        <dbReference type="SAM" id="MobiDB-lite"/>
    </source>
</evidence>
<evidence type="ECO:0000256" key="2">
    <source>
        <dbReference type="SAM" id="Phobius"/>
    </source>
</evidence>
<feature type="chain" id="PRO_5040309310" description="Protein BIG1" evidence="3">
    <location>
        <begin position="21"/>
        <end position="356"/>
    </location>
</feature>
<organism evidence="4 5">
    <name type="scientific">Caenorhabditis angaria</name>
    <dbReference type="NCBI Taxonomy" id="860376"/>
    <lineage>
        <taxon>Eukaryota</taxon>
        <taxon>Metazoa</taxon>
        <taxon>Ecdysozoa</taxon>
        <taxon>Nematoda</taxon>
        <taxon>Chromadorea</taxon>
        <taxon>Rhabditida</taxon>
        <taxon>Rhabditina</taxon>
        <taxon>Rhabditomorpha</taxon>
        <taxon>Rhabditoidea</taxon>
        <taxon>Rhabditidae</taxon>
        <taxon>Peloderinae</taxon>
        <taxon>Caenorhabditis</taxon>
    </lineage>
</organism>
<sequence>MNLKILQFLTIFYFLRKICSIQYRNRLDFPPICQNKEYFETFEKTLVIFMLDRRDSAIFNSELSYMFKLFTCIFPEDNFFYDIIDYSSQSDWQQPFPKMKRRRRTQSLHQLYYFDPYTEPESVSKIDRIIEALKYFNEKRKEVRKKFNVIIYIPFIAPLLVPNSTSNSNSTHYIYNYSSINILENRLESLKNPKNTTFYRILKFEKYNETIIPFVELPMGFYDLLPRKKIDEIGEKFAVPYILKPMPTVIHHHYHQKSTYIYPEDRVNPSNNSWKSAFCISIGIGTFLLVIFTIFASFYIKKLGKLIENRLMEQGENQKKISEKKSEENVGKIRKKPSKTKKIAAKKRKTILDVDI</sequence>
<dbReference type="AlphaFoldDB" id="A0A9P1N476"/>
<gene>
    <name evidence="4" type="ORF">CAMP_LOCUS13110</name>
</gene>
<evidence type="ECO:0000313" key="4">
    <source>
        <dbReference type="EMBL" id="CAI5450473.1"/>
    </source>
</evidence>
<keyword evidence="2" id="KW-0812">Transmembrane</keyword>
<name>A0A9P1N476_9PELO</name>
<protein>
    <recommendedName>
        <fullName evidence="6">Protein BIG1</fullName>
    </recommendedName>
</protein>
<keyword evidence="5" id="KW-1185">Reference proteome</keyword>
<accession>A0A9P1N476</accession>
<evidence type="ECO:0000313" key="5">
    <source>
        <dbReference type="Proteomes" id="UP001152747"/>
    </source>
</evidence>
<proteinExistence type="predicted"/>